<reference evidence="1" key="1">
    <citation type="submission" date="2021-12" db="EMBL/GenBank/DDBJ databases">
        <authorList>
            <person name="Criscuolo A."/>
        </authorList>
    </citation>
    <scope>NUCLEOTIDE SEQUENCE</scope>
    <source>
        <strain evidence="1">CIP111894</strain>
    </source>
</reference>
<sequence length="54" mass="6538">MNVIVHQLMAYNHQFFRPQPVVNPKQERSNKKKQSFQEVLNEKMKVYGTYKNIK</sequence>
<keyword evidence="2" id="KW-1185">Reference proteome</keyword>
<name>A0ABM9BAK2_9BACL</name>
<evidence type="ECO:0000313" key="1">
    <source>
        <dbReference type="EMBL" id="CAH1055626.1"/>
    </source>
</evidence>
<comment type="caution">
    <text evidence="1">The sequence shown here is derived from an EMBL/GenBank/DDBJ whole genome shotgun (WGS) entry which is preliminary data.</text>
</comment>
<gene>
    <name evidence="1" type="ORF">PAECIP111894_01778</name>
</gene>
<evidence type="ECO:0000313" key="2">
    <source>
        <dbReference type="Proteomes" id="UP000838749"/>
    </source>
</evidence>
<evidence type="ECO:0008006" key="3">
    <source>
        <dbReference type="Google" id="ProtNLM"/>
    </source>
</evidence>
<dbReference type="EMBL" id="CAKMAB010000007">
    <property type="protein sequence ID" value="CAH1055626.1"/>
    <property type="molecule type" value="Genomic_DNA"/>
</dbReference>
<organism evidence="1 2">
    <name type="scientific">Paenibacillus pseudetheri</name>
    <dbReference type="NCBI Taxonomy" id="2897682"/>
    <lineage>
        <taxon>Bacteria</taxon>
        <taxon>Bacillati</taxon>
        <taxon>Bacillota</taxon>
        <taxon>Bacilli</taxon>
        <taxon>Bacillales</taxon>
        <taxon>Paenibacillaceae</taxon>
        <taxon>Paenibacillus</taxon>
    </lineage>
</organism>
<dbReference type="Proteomes" id="UP000838749">
    <property type="component" value="Unassembled WGS sequence"/>
</dbReference>
<protein>
    <recommendedName>
        <fullName evidence="3">Transposase</fullName>
    </recommendedName>
</protein>
<accession>A0ABM9BAK2</accession>
<dbReference type="RefSeq" id="WP_234533089.1">
    <property type="nucleotide sequence ID" value="NZ_CAKMAB010000007.1"/>
</dbReference>
<proteinExistence type="predicted"/>